<dbReference type="Pfam" id="PF13193">
    <property type="entry name" value="AMP-binding_C"/>
    <property type="match status" value="1"/>
</dbReference>
<dbReference type="PROSITE" id="PS00012">
    <property type="entry name" value="PHOSPHOPANTETHEINE"/>
    <property type="match status" value="2"/>
</dbReference>
<accession>A0A975G865</accession>
<evidence type="ECO:0000256" key="5">
    <source>
        <dbReference type="ARBA" id="ARBA00023098"/>
    </source>
</evidence>
<dbReference type="GO" id="GO:0005737">
    <property type="term" value="C:cytoplasm"/>
    <property type="evidence" value="ECO:0007669"/>
    <property type="project" value="TreeGrafter"/>
</dbReference>
<evidence type="ECO:0000313" key="7">
    <source>
        <dbReference type="EMBL" id="QUE50587.1"/>
    </source>
</evidence>
<dbReference type="SUPFAM" id="SSF52777">
    <property type="entry name" value="CoA-dependent acyltransferases"/>
    <property type="match status" value="2"/>
</dbReference>
<dbReference type="Gene3D" id="1.10.1200.10">
    <property type="entry name" value="ACP-like"/>
    <property type="match status" value="2"/>
</dbReference>
<keyword evidence="8" id="KW-1185">Reference proteome</keyword>
<dbReference type="NCBIfam" id="TIGR01733">
    <property type="entry name" value="AA-adenyl-dom"/>
    <property type="match status" value="1"/>
</dbReference>
<keyword evidence="5" id="KW-0443">Lipid metabolism</keyword>
<dbReference type="InterPro" id="IPR001242">
    <property type="entry name" value="Condensation_dom"/>
</dbReference>
<dbReference type="SUPFAM" id="SSF53474">
    <property type="entry name" value="alpha/beta-Hydrolases"/>
    <property type="match status" value="1"/>
</dbReference>
<dbReference type="Pfam" id="PF00975">
    <property type="entry name" value="Thioesterase"/>
    <property type="match status" value="1"/>
</dbReference>
<dbReference type="Proteomes" id="UP000676169">
    <property type="component" value="Chromosome"/>
</dbReference>
<evidence type="ECO:0000259" key="6">
    <source>
        <dbReference type="PROSITE" id="PS50075"/>
    </source>
</evidence>
<evidence type="ECO:0000256" key="3">
    <source>
        <dbReference type="ARBA" id="ARBA00022553"/>
    </source>
</evidence>
<protein>
    <submittedName>
        <fullName evidence="7">Amino acid adenylation domain-containing protein</fullName>
    </submittedName>
</protein>
<dbReference type="CDD" id="cd05931">
    <property type="entry name" value="FAAL"/>
    <property type="match status" value="1"/>
</dbReference>
<dbReference type="InterPro" id="IPR006162">
    <property type="entry name" value="Ppantetheine_attach_site"/>
</dbReference>
<dbReference type="InterPro" id="IPR001031">
    <property type="entry name" value="Thioesterase"/>
</dbReference>
<dbReference type="GO" id="GO:0006631">
    <property type="term" value="P:fatty acid metabolic process"/>
    <property type="evidence" value="ECO:0007669"/>
    <property type="project" value="UniProtKB-KW"/>
</dbReference>
<evidence type="ECO:0000256" key="1">
    <source>
        <dbReference type="ARBA" id="ARBA00001957"/>
    </source>
</evidence>
<dbReference type="InterPro" id="IPR010071">
    <property type="entry name" value="AA_adenyl_dom"/>
</dbReference>
<dbReference type="InterPro" id="IPR042099">
    <property type="entry name" value="ANL_N_sf"/>
</dbReference>
<dbReference type="CDD" id="cd12116">
    <property type="entry name" value="A_NRPS_Ta1_like"/>
    <property type="match status" value="1"/>
</dbReference>
<comment type="cofactor">
    <cofactor evidence="1">
        <name>pantetheine 4'-phosphate</name>
        <dbReference type="ChEBI" id="CHEBI:47942"/>
    </cofactor>
</comment>
<feature type="domain" description="Carrier" evidence="6">
    <location>
        <begin position="1551"/>
        <end position="1626"/>
    </location>
</feature>
<dbReference type="Gene3D" id="3.40.50.980">
    <property type="match status" value="2"/>
</dbReference>
<evidence type="ECO:0000256" key="4">
    <source>
        <dbReference type="ARBA" id="ARBA00022832"/>
    </source>
</evidence>
<dbReference type="GO" id="GO:0031177">
    <property type="term" value="F:phosphopantetheine binding"/>
    <property type="evidence" value="ECO:0007669"/>
    <property type="project" value="InterPro"/>
</dbReference>
<dbReference type="GO" id="GO:0003824">
    <property type="term" value="F:catalytic activity"/>
    <property type="evidence" value="ECO:0007669"/>
    <property type="project" value="InterPro"/>
</dbReference>
<dbReference type="InterPro" id="IPR029058">
    <property type="entry name" value="AB_hydrolase_fold"/>
</dbReference>
<dbReference type="PANTHER" id="PTHR45527">
    <property type="entry name" value="NONRIBOSOMAL PEPTIDE SYNTHETASE"/>
    <property type="match status" value="1"/>
</dbReference>
<dbReference type="InterPro" id="IPR045851">
    <property type="entry name" value="AMP-bd_C_sf"/>
</dbReference>
<sequence>MPDVLAYRFLEDGENESGSLTFGELASRARKAAAGLIACGVAGKPVVIAQPCGLEFLEGLFGCWYAGAIAVPCYPPQSHRHRERLSAILRDSGARHVLASAAHHDALQRLGVARLEFDPETEPSPAAPTGEGPCLLQYTSGSTASPKGVQVSHANLVHQWEATRAHAGPVDSLLSWLPPYHDMGLVLKILHAVGSGIPLTFFPPEAFIHRPMRWLRAIHRYRAAFSAAPNFAFEQCLRAVRPEDFEELDLSCWKAAPCGAERVRVDTLERFAKTFAPCGFRADALLPGYGLAESTLTVSARKPGMPPRECRGLVSCGPPVSAMSVCIEDPISHEPLADGLTGEILVKGPSVAGGYWRRPEESAEVFQEDGWLRTGDLGFVDEGELFVAGRLKDLIIVDGANHSPEDLELAAISADPGLTASAGAAFAVHGEGPEKLVLVQEIPKLATERHAPLCHAIRQIIGEHAGIPIDRVLLVRQGTLPRTTSGKIRRSASREALLADTLPILHDDSPPVAEELDFNGRAAFDRLAAAVAEATGRPTPRPEDDPVAYGLSSLDATRVAALLRSYGGADLPVGEMFASRSFAALANLLAMKPAACLPDAIPARDPGANVTSHSQERMWFLHQLEPQSAAYHVFGALDLDGPINGAALSRAFKAILARHEILRSRHRRENGLPVIMIDAIPEVAIETADAFHADAGGIDALLADFARRPFDLASDPPVRALHLKRSTRSHVLALCAHHIVTDGWSIRLLLGELTARYREECLQPQPLPQPPSPSYLDYAAWHRGWIEKGGADGAIDYWRRKLDGHEGILTLPLDFPRPARPSSDGAMVGGSLSSILLEKVGRLAATRRTTPFCVLLAAFLATLRRHGGGEDPVVAVPVANRNHAASGAIIGNLVNTLPFRPGIDGSESFAALVARIRDASLEMLEAQDAPFERIIGAVRPERALDHAPLAQVMFDHQEIPLATTWADGLKCRPRLAHRGAAQFDLSALVFAFSDHHEFYLEYRTDLFRRETVSALLERYLRMLEQGVDAPDTPVAELHGLTAADEARLKQFSRGPTRPEFLEQVPLRNIEASLRSRPETLALVCGDVSLTAGKLWSRVEKLTAAFQARGIASGQRVAVLLERDAWLPAVLLAIWRTGAAYVPLDAANPPERLRWILEDQASLSILVSPALADRLPEGSDAILFDPAMAEESHPPAQAGLSPEDPAYILYTSGSTGRPKGVVVSHGALANFLFSMREEPGLAAGDRLAALTTVSFDISALELYLPLMTGAALDLIPGQLARDGTALRQHFETHPPTVLQATPSTWRMLIDAGWKGSPTLKILCGGEALDPTLARQLHMLGSEVWNLYGPTETTVWSTLWKVAPEADKITIGRPIANTVLHVLDGAGKPMPPGVPGGLFIGGAGLAEGYWQQPDLTAERFIVRDGERLYDTGDLARWLPDGSLECLGRSDGQVKVRGFRVELGEIEAALLAHPSVAEAAVIASGERLVGYYRTSAPSTAAELTRHLAGRLPDYMVPAPMVEVVAMPLTASGKIDRRALSAIQPAAPQATANNGFHHPLEAEVAVVWQRLLGSGPLGRDDDFFALGGHSLLATRMTAELSRRLGFPVALDTLFRGSTVAGFASHVEESSGINFTEPRAIRLHEGHSAEPPVFWIHTLIDGGMGLFPYREAAAGLGTLTSYGIAEGTRTFDSLAAMARRHVEIIRSVQPIGPYRIAGFCFGGNVAAEVASQLSETGGRIESLALLESRPTDARLPLSHLLRPSSWKHFASRVQKHLPRITAYDPDLMAKRMAMKSRAAIEVLRDLMGSRRTPDIHTVLDLSQLDEASRERAEHHWEILHRHQPRLPEVERLVIVRAQDDGWLPAPEDLGWKRHARTRIETRAVSGRHEEFLRGGSAAEVAAVLREIWGSEEA</sequence>
<dbReference type="GO" id="GO:0008610">
    <property type="term" value="P:lipid biosynthetic process"/>
    <property type="evidence" value="ECO:0007669"/>
    <property type="project" value="InterPro"/>
</dbReference>
<dbReference type="Pfam" id="PF00668">
    <property type="entry name" value="Condensation"/>
    <property type="match status" value="1"/>
</dbReference>
<dbReference type="Gene3D" id="2.30.38.10">
    <property type="entry name" value="Luciferase, Domain 3"/>
    <property type="match status" value="1"/>
</dbReference>
<dbReference type="PROSITE" id="PS00455">
    <property type="entry name" value="AMP_BINDING"/>
    <property type="match status" value="1"/>
</dbReference>
<dbReference type="InterPro" id="IPR009081">
    <property type="entry name" value="PP-bd_ACP"/>
</dbReference>
<dbReference type="Gene3D" id="3.30.559.30">
    <property type="entry name" value="Nonribosomal peptide synthetase, condensation domain"/>
    <property type="match status" value="1"/>
</dbReference>
<organism evidence="7 8">
    <name type="scientific">Luteolibacter ambystomatis</name>
    <dbReference type="NCBI Taxonomy" id="2824561"/>
    <lineage>
        <taxon>Bacteria</taxon>
        <taxon>Pseudomonadati</taxon>
        <taxon>Verrucomicrobiota</taxon>
        <taxon>Verrucomicrobiia</taxon>
        <taxon>Verrucomicrobiales</taxon>
        <taxon>Verrucomicrobiaceae</taxon>
        <taxon>Luteolibacter</taxon>
    </lineage>
</organism>
<name>A0A975G865_9BACT</name>
<dbReference type="InterPro" id="IPR036736">
    <property type="entry name" value="ACP-like_sf"/>
</dbReference>
<dbReference type="PANTHER" id="PTHR45527:SF1">
    <property type="entry name" value="FATTY ACID SYNTHASE"/>
    <property type="match status" value="1"/>
</dbReference>
<dbReference type="CDD" id="cd19531">
    <property type="entry name" value="LCL_NRPS-like"/>
    <property type="match status" value="1"/>
</dbReference>
<dbReference type="PROSITE" id="PS50075">
    <property type="entry name" value="CARRIER"/>
    <property type="match status" value="1"/>
</dbReference>
<dbReference type="Gene3D" id="3.40.50.12780">
    <property type="entry name" value="N-terminal domain of ligase-like"/>
    <property type="match status" value="1"/>
</dbReference>
<dbReference type="GO" id="GO:0044550">
    <property type="term" value="P:secondary metabolite biosynthetic process"/>
    <property type="evidence" value="ECO:0007669"/>
    <property type="project" value="TreeGrafter"/>
</dbReference>
<dbReference type="InterPro" id="IPR020845">
    <property type="entry name" value="AMP-binding_CS"/>
</dbReference>
<dbReference type="InterPro" id="IPR025110">
    <property type="entry name" value="AMP-bd_C"/>
</dbReference>
<dbReference type="InterPro" id="IPR020806">
    <property type="entry name" value="PKS_PP-bd"/>
</dbReference>
<dbReference type="Pfam" id="PF00501">
    <property type="entry name" value="AMP-binding"/>
    <property type="match status" value="2"/>
</dbReference>
<dbReference type="InterPro" id="IPR040097">
    <property type="entry name" value="FAAL/FAAC"/>
</dbReference>
<reference evidence="7" key="1">
    <citation type="submission" date="2021-04" db="EMBL/GenBank/DDBJ databases">
        <title>Luteolibacter sp. 32A isolated from the skin of an Anderson's salamander (Ambystoma andersonii).</title>
        <authorList>
            <person name="Spergser J."/>
            <person name="Busse H.-J."/>
        </authorList>
    </citation>
    <scope>NUCLEOTIDE SEQUENCE</scope>
    <source>
        <strain evidence="7">32A</strain>
    </source>
</reference>
<dbReference type="Gene3D" id="3.40.50.1820">
    <property type="entry name" value="alpha/beta hydrolase"/>
    <property type="match status" value="1"/>
</dbReference>
<keyword evidence="4" id="KW-0276">Fatty acid metabolism</keyword>
<gene>
    <name evidence="7" type="ORF">KBB96_17200</name>
</gene>
<evidence type="ECO:0000256" key="2">
    <source>
        <dbReference type="ARBA" id="ARBA00022450"/>
    </source>
</evidence>
<keyword evidence="3" id="KW-0597">Phosphoprotein</keyword>
<dbReference type="SMART" id="SM00823">
    <property type="entry name" value="PKS_PP"/>
    <property type="match status" value="2"/>
</dbReference>
<dbReference type="EMBL" id="CP073100">
    <property type="protein sequence ID" value="QUE50587.1"/>
    <property type="molecule type" value="Genomic_DNA"/>
</dbReference>
<dbReference type="Pfam" id="PF00550">
    <property type="entry name" value="PP-binding"/>
    <property type="match status" value="2"/>
</dbReference>
<dbReference type="GO" id="GO:0071766">
    <property type="term" value="P:Actinobacterium-type cell wall biogenesis"/>
    <property type="evidence" value="ECO:0007669"/>
    <property type="project" value="UniProtKB-ARBA"/>
</dbReference>
<dbReference type="KEGG" id="lamb:KBB96_17200"/>
<dbReference type="GO" id="GO:0043041">
    <property type="term" value="P:amino acid activation for nonribosomal peptide biosynthetic process"/>
    <property type="evidence" value="ECO:0007669"/>
    <property type="project" value="TreeGrafter"/>
</dbReference>
<dbReference type="SUPFAM" id="SSF47336">
    <property type="entry name" value="ACP-like"/>
    <property type="match status" value="2"/>
</dbReference>
<keyword evidence="2" id="KW-0596">Phosphopantetheine</keyword>
<evidence type="ECO:0000313" key="8">
    <source>
        <dbReference type="Proteomes" id="UP000676169"/>
    </source>
</evidence>
<dbReference type="InterPro" id="IPR023213">
    <property type="entry name" value="CAT-like_dom_sf"/>
</dbReference>
<dbReference type="SUPFAM" id="SSF56801">
    <property type="entry name" value="Acetyl-CoA synthetase-like"/>
    <property type="match status" value="2"/>
</dbReference>
<proteinExistence type="predicted"/>
<dbReference type="InterPro" id="IPR000873">
    <property type="entry name" value="AMP-dep_synth/lig_dom"/>
</dbReference>
<dbReference type="Gene3D" id="3.30.300.30">
    <property type="match status" value="2"/>
</dbReference>
<dbReference type="Gene3D" id="3.30.559.10">
    <property type="entry name" value="Chloramphenicol acetyltransferase-like domain"/>
    <property type="match status" value="1"/>
</dbReference>